<dbReference type="EMBL" id="CAJNOO010007731">
    <property type="protein sequence ID" value="CAF1473087.1"/>
    <property type="molecule type" value="Genomic_DNA"/>
</dbReference>
<dbReference type="Proteomes" id="UP000663823">
    <property type="component" value="Unassembled WGS sequence"/>
</dbReference>
<proteinExistence type="predicted"/>
<protein>
    <submittedName>
        <fullName evidence="2">Uncharacterized protein</fullName>
    </submittedName>
</protein>
<name>A0A819WKE9_9BILA</name>
<evidence type="ECO:0000313" key="2">
    <source>
        <dbReference type="EMBL" id="CAF4125068.1"/>
    </source>
</evidence>
<organism evidence="2 3">
    <name type="scientific">Rotaria sordida</name>
    <dbReference type="NCBI Taxonomy" id="392033"/>
    <lineage>
        <taxon>Eukaryota</taxon>
        <taxon>Metazoa</taxon>
        <taxon>Spiralia</taxon>
        <taxon>Gnathifera</taxon>
        <taxon>Rotifera</taxon>
        <taxon>Eurotatoria</taxon>
        <taxon>Bdelloidea</taxon>
        <taxon>Philodinida</taxon>
        <taxon>Philodinidae</taxon>
        <taxon>Rotaria</taxon>
    </lineage>
</organism>
<comment type="caution">
    <text evidence="2">The sequence shown here is derived from an EMBL/GenBank/DDBJ whole genome shotgun (WGS) entry which is preliminary data.</text>
</comment>
<dbReference type="AlphaFoldDB" id="A0A819WKE9"/>
<gene>
    <name evidence="2" type="ORF">OTI717_LOCUS35031</name>
    <name evidence="1" type="ORF">RFH988_LOCUS37634</name>
</gene>
<reference evidence="2" key="1">
    <citation type="submission" date="2021-02" db="EMBL/GenBank/DDBJ databases">
        <authorList>
            <person name="Nowell W R."/>
        </authorList>
    </citation>
    <scope>NUCLEOTIDE SEQUENCE</scope>
</reference>
<dbReference type="Proteomes" id="UP000663882">
    <property type="component" value="Unassembled WGS sequence"/>
</dbReference>
<evidence type="ECO:0000313" key="3">
    <source>
        <dbReference type="Proteomes" id="UP000663823"/>
    </source>
</evidence>
<evidence type="ECO:0000313" key="1">
    <source>
        <dbReference type="EMBL" id="CAF1473087.1"/>
    </source>
</evidence>
<sequence>MNVLVNISNIDACRKQFNQQPNIVSLIIRVSRDKNLLEKIKSTSDEKDPSVMLINSTITLLYNLTCEEEILLSVKNSDHITGNFLDLAKNSRYNRIRLQAYQIVAVILDDDAIKKLNLTQLSASTITAEFLKFLQMAVKSPTQRYLGVHVS</sequence>
<accession>A0A819WKE9</accession>
<dbReference type="EMBL" id="CAJOAX010013109">
    <property type="protein sequence ID" value="CAF4125068.1"/>
    <property type="molecule type" value="Genomic_DNA"/>
</dbReference>